<dbReference type="Proteomes" id="UP001180020">
    <property type="component" value="Unassembled WGS sequence"/>
</dbReference>
<comment type="caution">
    <text evidence="4">The sequence shown here is derived from an EMBL/GenBank/DDBJ whole genome shotgun (WGS) entry which is preliminary data.</text>
</comment>
<evidence type="ECO:0000256" key="2">
    <source>
        <dbReference type="ARBA" id="ARBA00023136"/>
    </source>
</evidence>
<dbReference type="AlphaFoldDB" id="A0AAV9CIS1"/>
<keyword evidence="3" id="KW-0812">Transmembrane</keyword>
<dbReference type="PANTHER" id="PTHR31234:SF54">
    <property type="entry name" value="LATE EMBRYOGENESIS ABUNDANT PROTEIN LEA-2 SUBGROUP DOMAIN-CONTAINING PROTEIN"/>
    <property type="match status" value="1"/>
</dbReference>
<keyword evidence="3" id="KW-1133">Transmembrane helix</keyword>
<proteinExistence type="predicted"/>
<dbReference type="PANTHER" id="PTHR31234">
    <property type="entry name" value="LATE EMBRYOGENESIS ABUNDANT (LEA) HYDROXYPROLINE-RICH GLYCOPROTEIN FAMILY"/>
    <property type="match status" value="1"/>
</dbReference>
<keyword evidence="5" id="KW-1185">Reference proteome</keyword>
<accession>A0AAV9CIS1</accession>
<name>A0AAV9CIS1_ACOCL</name>
<dbReference type="EMBL" id="JAUJYO010000019">
    <property type="protein sequence ID" value="KAK1287992.1"/>
    <property type="molecule type" value="Genomic_DNA"/>
</dbReference>
<protein>
    <recommendedName>
        <fullName evidence="6">Late embryogenesis abundant protein LEA-2 subgroup domain-containing protein</fullName>
    </recommendedName>
</protein>
<sequence>MDLQTPHPLELAKTHHSHNEGHNHLGLCLGSFICFLVSFLFIGVLIIAALAIFIVFDVRPKKPTFSLQAIRLNTFKLDANSSDGVFVSSELSLSLVACNPNKFGIHYNASRLNVVYEGIDAGVIMIHKFYLPANSSNQRLCMHVVFENLNLSQDGGLLLKIPSNGTVVEFRIVGDVLAQAQVLNVLLPRIKISLDCQITFDYHKITLHSMRNLTMIEKDLFSKLPSFTQKCYLAAYI</sequence>
<organism evidence="4 5">
    <name type="scientific">Acorus calamus</name>
    <name type="common">Sweet flag</name>
    <dbReference type="NCBI Taxonomy" id="4465"/>
    <lineage>
        <taxon>Eukaryota</taxon>
        <taxon>Viridiplantae</taxon>
        <taxon>Streptophyta</taxon>
        <taxon>Embryophyta</taxon>
        <taxon>Tracheophyta</taxon>
        <taxon>Spermatophyta</taxon>
        <taxon>Magnoliopsida</taxon>
        <taxon>Liliopsida</taxon>
        <taxon>Acoraceae</taxon>
        <taxon>Acorus</taxon>
    </lineage>
</organism>
<dbReference type="Gene3D" id="2.60.40.1820">
    <property type="match status" value="1"/>
</dbReference>
<gene>
    <name evidence="4" type="ORF">QJS10_CPB19g01975</name>
</gene>
<comment type="subcellular location">
    <subcellularLocation>
        <location evidence="1">Membrane</location>
    </subcellularLocation>
</comment>
<evidence type="ECO:0000313" key="5">
    <source>
        <dbReference type="Proteomes" id="UP001180020"/>
    </source>
</evidence>
<evidence type="ECO:0000313" key="4">
    <source>
        <dbReference type="EMBL" id="KAK1287992.1"/>
    </source>
</evidence>
<evidence type="ECO:0000256" key="1">
    <source>
        <dbReference type="ARBA" id="ARBA00004370"/>
    </source>
</evidence>
<dbReference type="GO" id="GO:0098542">
    <property type="term" value="P:defense response to other organism"/>
    <property type="evidence" value="ECO:0007669"/>
    <property type="project" value="InterPro"/>
</dbReference>
<keyword evidence="2 3" id="KW-0472">Membrane</keyword>
<dbReference type="InterPro" id="IPR044839">
    <property type="entry name" value="NDR1-like"/>
</dbReference>
<feature type="transmembrane region" description="Helical" evidence="3">
    <location>
        <begin position="29"/>
        <end position="56"/>
    </location>
</feature>
<evidence type="ECO:0000256" key="3">
    <source>
        <dbReference type="SAM" id="Phobius"/>
    </source>
</evidence>
<evidence type="ECO:0008006" key="6">
    <source>
        <dbReference type="Google" id="ProtNLM"/>
    </source>
</evidence>
<reference evidence="4" key="2">
    <citation type="submission" date="2023-06" db="EMBL/GenBank/DDBJ databases">
        <authorList>
            <person name="Ma L."/>
            <person name="Liu K.-W."/>
            <person name="Li Z."/>
            <person name="Hsiao Y.-Y."/>
            <person name="Qi Y."/>
            <person name="Fu T."/>
            <person name="Tang G."/>
            <person name="Zhang D."/>
            <person name="Sun W.-H."/>
            <person name="Liu D.-K."/>
            <person name="Li Y."/>
            <person name="Chen G.-Z."/>
            <person name="Liu X.-D."/>
            <person name="Liao X.-Y."/>
            <person name="Jiang Y.-T."/>
            <person name="Yu X."/>
            <person name="Hao Y."/>
            <person name="Huang J."/>
            <person name="Zhao X.-W."/>
            <person name="Ke S."/>
            <person name="Chen Y.-Y."/>
            <person name="Wu W.-L."/>
            <person name="Hsu J.-L."/>
            <person name="Lin Y.-F."/>
            <person name="Huang M.-D."/>
            <person name="Li C.-Y."/>
            <person name="Huang L."/>
            <person name="Wang Z.-W."/>
            <person name="Zhao X."/>
            <person name="Zhong W.-Y."/>
            <person name="Peng D.-H."/>
            <person name="Ahmad S."/>
            <person name="Lan S."/>
            <person name="Zhang J.-S."/>
            <person name="Tsai W.-C."/>
            <person name="Van De Peer Y."/>
            <person name="Liu Z.-J."/>
        </authorList>
    </citation>
    <scope>NUCLEOTIDE SEQUENCE</scope>
    <source>
        <strain evidence="4">CP</strain>
        <tissue evidence="4">Leaves</tissue>
    </source>
</reference>
<reference evidence="4" key="1">
    <citation type="journal article" date="2023" name="Nat. Commun.">
        <title>Diploid and tetraploid genomes of Acorus and the evolution of monocots.</title>
        <authorList>
            <person name="Ma L."/>
            <person name="Liu K.W."/>
            <person name="Li Z."/>
            <person name="Hsiao Y.Y."/>
            <person name="Qi Y."/>
            <person name="Fu T."/>
            <person name="Tang G.D."/>
            <person name="Zhang D."/>
            <person name="Sun W.H."/>
            <person name="Liu D.K."/>
            <person name="Li Y."/>
            <person name="Chen G.Z."/>
            <person name="Liu X.D."/>
            <person name="Liao X.Y."/>
            <person name="Jiang Y.T."/>
            <person name="Yu X."/>
            <person name="Hao Y."/>
            <person name="Huang J."/>
            <person name="Zhao X.W."/>
            <person name="Ke S."/>
            <person name="Chen Y.Y."/>
            <person name="Wu W.L."/>
            <person name="Hsu J.L."/>
            <person name="Lin Y.F."/>
            <person name="Huang M.D."/>
            <person name="Li C.Y."/>
            <person name="Huang L."/>
            <person name="Wang Z.W."/>
            <person name="Zhao X."/>
            <person name="Zhong W.Y."/>
            <person name="Peng D.H."/>
            <person name="Ahmad S."/>
            <person name="Lan S."/>
            <person name="Zhang J.S."/>
            <person name="Tsai W.C."/>
            <person name="Van de Peer Y."/>
            <person name="Liu Z.J."/>
        </authorList>
    </citation>
    <scope>NUCLEOTIDE SEQUENCE</scope>
    <source>
        <strain evidence="4">CP</strain>
    </source>
</reference>
<dbReference type="GO" id="GO:0005886">
    <property type="term" value="C:plasma membrane"/>
    <property type="evidence" value="ECO:0007669"/>
    <property type="project" value="TreeGrafter"/>
</dbReference>